<dbReference type="SUPFAM" id="SSF48452">
    <property type="entry name" value="TPR-like"/>
    <property type="match status" value="1"/>
</dbReference>
<dbReference type="Proteomes" id="UP000837932">
    <property type="component" value="Unassembled WGS sequence"/>
</dbReference>
<feature type="transmembrane region" description="Helical" evidence="4">
    <location>
        <begin position="199"/>
        <end position="222"/>
    </location>
</feature>
<dbReference type="PROSITE" id="PS50005">
    <property type="entry name" value="TPR"/>
    <property type="match status" value="3"/>
</dbReference>
<dbReference type="Gene3D" id="1.25.40.10">
    <property type="entry name" value="Tetratricopeptide repeat domain"/>
    <property type="match status" value="1"/>
</dbReference>
<comment type="caution">
    <text evidence="6">The sequence shown here is derived from an EMBL/GenBank/DDBJ whole genome shotgun (WGS) entry which is preliminary data.</text>
</comment>
<dbReference type="PANTHER" id="PTHR44227">
    <property type="match status" value="1"/>
</dbReference>
<feature type="transmembrane region" description="Helical" evidence="4">
    <location>
        <begin position="171"/>
        <end position="187"/>
    </location>
</feature>
<feature type="transmembrane region" description="Helical" evidence="4">
    <location>
        <begin position="315"/>
        <end position="334"/>
    </location>
</feature>
<gene>
    <name evidence="6" type="ORF">EMA8858_03252</name>
</gene>
<proteinExistence type="predicted"/>
<organism evidence="6 7">
    <name type="scientific">Emticicia aquatica</name>
    <dbReference type="NCBI Taxonomy" id="1681835"/>
    <lineage>
        <taxon>Bacteria</taxon>
        <taxon>Pseudomonadati</taxon>
        <taxon>Bacteroidota</taxon>
        <taxon>Cytophagia</taxon>
        <taxon>Cytophagales</taxon>
        <taxon>Leadbetterellaceae</taxon>
        <taxon>Emticicia</taxon>
    </lineage>
</organism>
<dbReference type="PANTHER" id="PTHR44227:SF3">
    <property type="entry name" value="PROTEIN O-MANNOSYL-TRANSFERASE TMTC4"/>
    <property type="match status" value="1"/>
</dbReference>
<evidence type="ECO:0000313" key="6">
    <source>
        <dbReference type="EMBL" id="CAH0997115.1"/>
    </source>
</evidence>
<reference evidence="6" key="1">
    <citation type="submission" date="2021-12" db="EMBL/GenBank/DDBJ databases">
        <authorList>
            <person name="Rodrigo-Torres L."/>
            <person name="Arahal R. D."/>
            <person name="Lucena T."/>
        </authorList>
    </citation>
    <scope>NUCLEOTIDE SEQUENCE</scope>
    <source>
        <strain evidence="6">CECT 8858</strain>
    </source>
</reference>
<dbReference type="InterPro" id="IPR019734">
    <property type="entry name" value="TPR_rpt"/>
</dbReference>
<evidence type="ECO:0000256" key="2">
    <source>
        <dbReference type="ARBA" id="ARBA00022803"/>
    </source>
</evidence>
<dbReference type="RefSeq" id="WP_238807681.1">
    <property type="nucleotide sequence ID" value="NZ_CAKLPY010000002.1"/>
</dbReference>
<feature type="transmembrane region" description="Helical" evidence="4">
    <location>
        <begin position="341"/>
        <end position="359"/>
    </location>
</feature>
<keyword evidence="2 3" id="KW-0802">TPR repeat</keyword>
<evidence type="ECO:0000256" key="4">
    <source>
        <dbReference type="SAM" id="Phobius"/>
    </source>
</evidence>
<evidence type="ECO:0000313" key="7">
    <source>
        <dbReference type="Proteomes" id="UP000837932"/>
    </source>
</evidence>
<name>A0ABM9AT57_9BACT</name>
<dbReference type="InterPro" id="IPR038731">
    <property type="entry name" value="RgtA/B/C-like"/>
</dbReference>
<feature type="transmembrane region" description="Helical" evidence="4">
    <location>
        <begin position="395"/>
        <end position="412"/>
    </location>
</feature>
<accession>A0ABM9AT57</accession>
<keyword evidence="1" id="KW-0677">Repeat</keyword>
<feature type="transmembrane region" description="Helical" evidence="4">
    <location>
        <begin position="142"/>
        <end position="159"/>
    </location>
</feature>
<feature type="repeat" description="TPR" evidence="3">
    <location>
        <begin position="538"/>
        <end position="571"/>
    </location>
</feature>
<keyword evidence="4" id="KW-0472">Membrane</keyword>
<feature type="transmembrane region" description="Helical" evidence="4">
    <location>
        <begin position="281"/>
        <end position="303"/>
    </location>
</feature>
<dbReference type="Pfam" id="PF13231">
    <property type="entry name" value="PMT_2"/>
    <property type="match status" value="1"/>
</dbReference>
<feature type="domain" description="Glycosyltransferase RgtA/B/C/D-like" evidence="5">
    <location>
        <begin position="104"/>
        <end position="256"/>
    </location>
</feature>
<keyword evidence="7" id="KW-1185">Reference proteome</keyword>
<protein>
    <recommendedName>
        <fullName evidence="5">Glycosyltransferase RgtA/B/C/D-like domain-containing protein</fullName>
    </recommendedName>
</protein>
<feature type="repeat" description="TPR" evidence="3">
    <location>
        <begin position="504"/>
        <end position="537"/>
    </location>
</feature>
<evidence type="ECO:0000259" key="5">
    <source>
        <dbReference type="Pfam" id="PF13231"/>
    </source>
</evidence>
<evidence type="ECO:0000256" key="3">
    <source>
        <dbReference type="PROSITE-ProRule" id="PRU00339"/>
    </source>
</evidence>
<keyword evidence="4" id="KW-0812">Transmembrane</keyword>
<feature type="transmembrane region" description="Helical" evidence="4">
    <location>
        <begin position="42"/>
        <end position="60"/>
    </location>
</feature>
<dbReference type="EMBL" id="CAKLPY010000002">
    <property type="protein sequence ID" value="CAH0997115.1"/>
    <property type="molecule type" value="Genomic_DNA"/>
</dbReference>
<feature type="transmembrane region" description="Helical" evidence="4">
    <location>
        <begin position="371"/>
        <end position="390"/>
    </location>
</feature>
<dbReference type="Pfam" id="PF12895">
    <property type="entry name" value="ANAPC3"/>
    <property type="match status" value="1"/>
</dbReference>
<dbReference type="SMART" id="SM00028">
    <property type="entry name" value="TPR"/>
    <property type="match status" value="5"/>
</dbReference>
<sequence length="684" mass="78799">MAKQKPQAKQVPKKEVVSQVKAEQISNNQALSFQQEQSITRWLPAIFALLIFVSYIPVWQNQFVWDDKPYILLNDLVKNFDLKAIFTDYVVGNYHPFTVLSFAIEYALVKEQTWLYHLDNLILHTVNSWLVFRLLQKLNGNFLVSLFTSMLFAIHPLHVESVAWAAERKDVLYTLFLLLSMWYYLKFDDTKDMKWYIASILLFLASCMSKGMAVVLPALLIITDYCFLKKPINLQLFLNKIPYFIITFIFAYLATHAQKDAGADASTVIGNAYTTGERTLMVAYSFCFYWVKTVVPFKLFAFYPYPTKLNGNLPSTYSLAFLGAIILIGALFWFGRKDKRIWWAGAFFTIAVSTVLQILPVGSALVADRYYYLSSIGPLFLIGLIFSKLYLKTKAILPIFGVLVLVLCGLSYKQAGTWKNGLALFADADKEYPNDAMILSNLGWYYLEQKEFPTSKQYLIRADEGGFKNGDVCRTIGSMFLDEGDYKTALKYFERASQYLPKSNRTNWLFATAYYRLGDMTNAEKYYYDAVTNEPKNAEYWNVYGLALTGTEKFDDARKAFDEAIKLQPDLWDAYLNHSFTYRKEKKFDQEIKELQALIEKNPDYLTAYRNIGVTFVELKQDQNAIEYWKKGALKDNTGEYEYNIGINYVSRGDIKTATEWYIKSAREGNANAKGILEKNGVKY</sequence>
<feature type="repeat" description="TPR" evidence="3">
    <location>
        <begin position="470"/>
        <end position="503"/>
    </location>
</feature>
<dbReference type="InterPro" id="IPR011990">
    <property type="entry name" value="TPR-like_helical_dom_sf"/>
</dbReference>
<feature type="transmembrane region" description="Helical" evidence="4">
    <location>
        <begin position="234"/>
        <end position="254"/>
    </location>
</feature>
<dbReference type="InterPro" id="IPR052346">
    <property type="entry name" value="O-mannosyl-transferase_TMTC"/>
</dbReference>
<keyword evidence="4" id="KW-1133">Transmembrane helix</keyword>
<evidence type="ECO:0000256" key="1">
    <source>
        <dbReference type="ARBA" id="ARBA00022737"/>
    </source>
</evidence>